<dbReference type="EMBL" id="WIGM01000684">
    <property type="protein sequence ID" value="KAF6816041.1"/>
    <property type="molecule type" value="Genomic_DNA"/>
</dbReference>
<dbReference type="GO" id="GO:0020037">
    <property type="term" value="F:heme binding"/>
    <property type="evidence" value="ECO:0007669"/>
    <property type="project" value="InterPro"/>
</dbReference>
<dbReference type="OrthoDB" id="3945418at2759"/>
<evidence type="ECO:0000256" key="8">
    <source>
        <dbReference type="SAM" id="Phobius"/>
    </source>
</evidence>
<keyword evidence="10" id="KW-1185">Reference proteome</keyword>
<dbReference type="InterPro" id="IPR002401">
    <property type="entry name" value="Cyt_P450_E_grp-I"/>
</dbReference>
<evidence type="ECO:0000313" key="9">
    <source>
        <dbReference type="EMBL" id="KAF6816041.1"/>
    </source>
</evidence>
<comment type="cofactor">
    <cofactor evidence="1 6">
        <name>heme</name>
        <dbReference type="ChEBI" id="CHEBI:30413"/>
    </cofactor>
</comment>
<dbReference type="PANTHER" id="PTHR24305:SF166">
    <property type="entry name" value="CYTOCHROME P450 12A4, MITOCHONDRIAL-RELATED"/>
    <property type="match status" value="1"/>
</dbReference>
<dbReference type="PANTHER" id="PTHR24305">
    <property type="entry name" value="CYTOCHROME P450"/>
    <property type="match status" value="1"/>
</dbReference>
<dbReference type="CDD" id="cd11062">
    <property type="entry name" value="CYP58-like"/>
    <property type="match status" value="1"/>
</dbReference>
<dbReference type="PRINTS" id="PR00463">
    <property type="entry name" value="EP450I"/>
</dbReference>
<keyword evidence="8" id="KW-1133">Transmembrane helix</keyword>
<evidence type="ECO:0008006" key="11">
    <source>
        <dbReference type="Google" id="ProtNLM"/>
    </source>
</evidence>
<dbReference type="Pfam" id="PF00067">
    <property type="entry name" value="p450"/>
    <property type="match status" value="1"/>
</dbReference>
<dbReference type="GO" id="GO:0016705">
    <property type="term" value="F:oxidoreductase activity, acting on paired donors, with incorporation or reduction of molecular oxygen"/>
    <property type="evidence" value="ECO:0007669"/>
    <property type="project" value="InterPro"/>
</dbReference>
<comment type="caution">
    <text evidence="9">The sequence shown here is derived from an EMBL/GenBank/DDBJ whole genome shotgun (WGS) entry which is preliminary data.</text>
</comment>
<dbReference type="GO" id="GO:0004497">
    <property type="term" value="F:monooxygenase activity"/>
    <property type="evidence" value="ECO:0007669"/>
    <property type="project" value="UniProtKB-KW"/>
</dbReference>
<evidence type="ECO:0000256" key="2">
    <source>
        <dbReference type="ARBA" id="ARBA00010617"/>
    </source>
</evidence>
<dbReference type="Gene3D" id="1.10.630.10">
    <property type="entry name" value="Cytochrome P450"/>
    <property type="match status" value="1"/>
</dbReference>
<evidence type="ECO:0000313" key="10">
    <source>
        <dbReference type="Proteomes" id="UP000639643"/>
    </source>
</evidence>
<keyword evidence="8" id="KW-0472">Membrane</keyword>
<sequence>MTIYDVLGDASNFVLDRTGVELSVVLRDCIALIIILWAGVLVFSWARGTYRLYFHPLRHFPGPRKAAQSDRWLYDRLVDGHPEEDFEKLHRDYSQSHLQSPPCYLYFLFDSADTSALFTETKALRIAPNELHINDTSLYKVVYRQSNPFLKHEQFYLGFFATEPTVFTEVDVNKHRERRKMLNPMFSRSGVLQLEPLIRDKLKQLEAKIDRLCERQVINVSDAMRLLTTNVIMEFSFCDTAGTMDEQPDGFGSHFLDALAIAVHAVSGFQHYPWMMTLARWTPPALAKALSPPSGAMIDMAQFAADSVTGWRRRSEAERKDTKYPAILNRLETLTHREMVAENLDFLVAGADTTACSLTVTFLEVITHPEIRDKLVSELDAAMQDADTLLPVQQLEKLPYLSACIKEGLRFTSAVPSRLPRVVPDNKLDPFLVDGQIVPPGTIVSISAYTMHNSYDIWGPDARAFSPDRWLRPNVQSLEQYLCPFSKGARMCIGQNLVPVEMALTLASLFRKYEIGLLEGFVPPRRVDCFTLELEGGLPLKFRRR</sequence>
<evidence type="ECO:0000256" key="3">
    <source>
        <dbReference type="ARBA" id="ARBA00022617"/>
    </source>
</evidence>
<name>A0A8H6JNW2_9PEZI</name>
<dbReference type="PRINTS" id="PR00385">
    <property type="entry name" value="P450"/>
</dbReference>
<evidence type="ECO:0000256" key="7">
    <source>
        <dbReference type="RuleBase" id="RU000461"/>
    </source>
</evidence>
<dbReference type="GO" id="GO:0005506">
    <property type="term" value="F:iron ion binding"/>
    <property type="evidence" value="ECO:0007669"/>
    <property type="project" value="InterPro"/>
</dbReference>
<keyword evidence="7" id="KW-0560">Oxidoreductase</keyword>
<dbReference type="PROSITE" id="PS00086">
    <property type="entry name" value="CYTOCHROME_P450"/>
    <property type="match status" value="1"/>
</dbReference>
<gene>
    <name evidence="9" type="ORF">CMUS01_12335</name>
</gene>
<evidence type="ECO:0000256" key="4">
    <source>
        <dbReference type="ARBA" id="ARBA00022723"/>
    </source>
</evidence>
<protein>
    <recommendedName>
        <fullName evidence="11">Cytochrome P450</fullName>
    </recommendedName>
</protein>
<reference evidence="9" key="1">
    <citation type="journal article" date="2020" name="Phytopathology">
        <title>Genome Sequence Resources of Colletotrichum truncatum, C. plurivorum, C. musicola, and C. sojae: Four Species Pathogenic to Soybean (Glycine max).</title>
        <authorList>
            <person name="Rogerio F."/>
            <person name="Boufleur T.R."/>
            <person name="Ciampi-Guillardi M."/>
            <person name="Sukno S.A."/>
            <person name="Thon M.R."/>
            <person name="Massola Junior N.S."/>
            <person name="Baroncelli R."/>
        </authorList>
    </citation>
    <scope>NUCLEOTIDE SEQUENCE</scope>
    <source>
        <strain evidence="9">LFN0074</strain>
    </source>
</reference>
<feature type="transmembrane region" description="Helical" evidence="8">
    <location>
        <begin position="24"/>
        <end position="46"/>
    </location>
</feature>
<evidence type="ECO:0000256" key="6">
    <source>
        <dbReference type="PIRSR" id="PIRSR602401-1"/>
    </source>
</evidence>
<dbReference type="InterPro" id="IPR050121">
    <property type="entry name" value="Cytochrome_P450_monoxygenase"/>
</dbReference>
<keyword evidence="3 6" id="KW-0349">Heme</keyword>
<keyword evidence="4 6" id="KW-0479">Metal-binding</keyword>
<dbReference type="SUPFAM" id="SSF48264">
    <property type="entry name" value="Cytochrome P450"/>
    <property type="match status" value="1"/>
</dbReference>
<keyword evidence="5 6" id="KW-0408">Iron</keyword>
<evidence type="ECO:0000256" key="5">
    <source>
        <dbReference type="ARBA" id="ARBA00023004"/>
    </source>
</evidence>
<proteinExistence type="inferred from homology"/>
<keyword evidence="8" id="KW-0812">Transmembrane</keyword>
<comment type="similarity">
    <text evidence="2 7">Belongs to the cytochrome P450 family.</text>
</comment>
<organism evidence="9 10">
    <name type="scientific">Colletotrichum musicola</name>
    <dbReference type="NCBI Taxonomy" id="2175873"/>
    <lineage>
        <taxon>Eukaryota</taxon>
        <taxon>Fungi</taxon>
        <taxon>Dikarya</taxon>
        <taxon>Ascomycota</taxon>
        <taxon>Pezizomycotina</taxon>
        <taxon>Sordariomycetes</taxon>
        <taxon>Hypocreomycetidae</taxon>
        <taxon>Glomerellales</taxon>
        <taxon>Glomerellaceae</taxon>
        <taxon>Colletotrichum</taxon>
        <taxon>Colletotrichum orchidearum species complex</taxon>
    </lineage>
</organism>
<dbReference type="InterPro" id="IPR001128">
    <property type="entry name" value="Cyt_P450"/>
</dbReference>
<dbReference type="InterPro" id="IPR017972">
    <property type="entry name" value="Cyt_P450_CS"/>
</dbReference>
<dbReference type="Proteomes" id="UP000639643">
    <property type="component" value="Unassembled WGS sequence"/>
</dbReference>
<evidence type="ECO:0000256" key="1">
    <source>
        <dbReference type="ARBA" id="ARBA00001971"/>
    </source>
</evidence>
<accession>A0A8H6JNW2</accession>
<feature type="binding site" description="axial binding residue" evidence="6">
    <location>
        <position position="492"/>
    </location>
    <ligand>
        <name>heme</name>
        <dbReference type="ChEBI" id="CHEBI:30413"/>
    </ligand>
    <ligandPart>
        <name>Fe</name>
        <dbReference type="ChEBI" id="CHEBI:18248"/>
    </ligandPart>
</feature>
<dbReference type="InterPro" id="IPR036396">
    <property type="entry name" value="Cyt_P450_sf"/>
</dbReference>
<keyword evidence="7" id="KW-0503">Monooxygenase</keyword>
<dbReference type="AlphaFoldDB" id="A0A8H6JNW2"/>